<dbReference type="EC" id="2.7.11.1" evidence="1"/>
<evidence type="ECO:0000256" key="6">
    <source>
        <dbReference type="ARBA" id="ARBA00022840"/>
    </source>
</evidence>
<evidence type="ECO:0000256" key="10">
    <source>
        <dbReference type="SAM" id="Phobius"/>
    </source>
</evidence>
<dbReference type="GO" id="GO:0004674">
    <property type="term" value="F:protein serine/threonine kinase activity"/>
    <property type="evidence" value="ECO:0007669"/>
    <property type="project" value="UniProtKB-KW"/>
</dbReference>
<dbReference type="AlphaFoldDB" id="A0A7C3PEF0"/>
<feature type="transmembrane region" description="Helical" evidence="10">
    <location>
        <begin position="646"/>
        <end position="668"/>
    </location>
</feature>
<dbReference type="Pfam" id="PF00069">
    <property type="entry name" value="Pkinase"/>
    <property type="match status" value="1"/>
</dbReference>
<evidence type="ECO:0000256" key="4">
    <source>
        <dbReference type="ARBA" id="ARBA00022741"/>
    </source>
</evidence>
<gene>
    <name evidence="12" type="ORF">ENR64_04575</name>
</gene>
<comment type="catalytic activity">
    <reaction evidence="8">
        <text>L-seryl-[protein] + ATP = O-phospho-L-seryl-[protein] + ADP + H(+)</text>
        <dbReference type="Rhea" id="RHEA:17989"/>
        <dbReference type="Rhea" id="RHEA-COMP:9863"/>
        <dbReference type="Rhea" id="RHEA-COMP:11604"/>
        <dbReference type="ChEBI" id="CHEBI:15378"/>
        <dbReference type="ChEBI" id="CHEBI:29999"/>
        <dbReference type="ChEBI" id="CHEBI:30616"/>
        <dbReference type="ChEBI" id="CHEBI:83421"/>
        <dbReference type="ChEBI" id="CHEBI:456216"/>
        <dbReference type="EC" id="2.7.11.1"/>
    </reaction>
</comment>
<feature type="transmembrane region" description="Helical" evidence="10">
    <location>
        <begin position="312"/>
        <end position="335"/>
    </location>
</feature>
<dbReference type="Pfam" id="PF05226">
    <property type="entry name" value="CHASE2"/>
    <property type="match status" value="1"/>
</dbReference>
<feature type="transmembrane region" description="Helical" evidence="10">
    <location>
        <begin position="624"/>
        <end position="641"/>
    </location>
</feature>
<keyword evidence="6 9" id="KW-0067">ATP-binding</keyword>
<evidence type="ECO:0000256" key="9">
    <source>
        <dbReference type="PROSITE-ProRule" id="PRU10141"/>
    </source>
</evidence>
<keyword evidence="4 9" id="KW-0547">Nucleotide-binding</keyword>
<evidence type="ECO:0000256" key="1">
    <source>
        <dbReference type="ARBA" id="ARBA00012513"/>
    </source>
</evidence>
<keyword evidence="10" id="KW-0472">Membrane</keyword>
<keyword evidence="10" id="KW-0812">Transmembrane</keyword>
<keyword evidence="5" id="KW-0418">Kinase</keyword>
<feature type="domain" description="Protein kinase" evidence="11">
    <location>
        <begin position="10"/>
        <end position="277"/>
    </location>
</feature>
<sequence>MLTSLQNGRYRILRDLGGGGFGKTFVAEDTLSSDRRICVIKQFQPGSRDQEFLKIARRLFQSEAETLRKLGNHAQIPELYDGFEEDQEFYLVLEYIEGQALNQRLNEVSRLDESDVTQLLRDVLEVLDFVHQNQVIHRDIKPANLIQRKDDGKYVLIDFGAVKQLQTQLHTELMQTGYTVGIGTQGYGPSEQLMGKPRYNSDIYALGMTAIHALTGMQPAQLPTHPDTGEVIWRDEALVSPKLAAILNKMVRYHFSDRYAAARDVLSALDQPAETILDETQAPLLGDYGMTRPVQDSVREQTRVLRKPARSLYTFFILGLASFAVTGVVAGIRLLGGLQTAELAAYDRMVRYKPVMPRDDRLTIVAITDTDIQTLKRFPIPDAAIAQLIQRLQTFRPRAIGLDLLRDIPQEPGHQALVKALQADNVITITNLGNPPTPAPPNVPADRVGFNDIPLDPSDIARRNLMFLNLGERDYYSFSLRLALAYLAGEGITFDSNTENRDYVRLGKATFTPLNKNSGGYETIDDRGYQILLRYRGRNIAQQVSLSDVLAGKVKPEWFQDRVVLIGTTALTAKDLFSTPYSSVNEDIPRMPGVMVHAQMVSQILDAAMGQSALFWFWPEWLEVVWIAGWAMLGSAIAWFIRHPIWVGLAGVSLVASLLVSCYSLFLALNWVPFIAPAIAAIVAGGLVIAYRAYADQN</sequence>
<dbReference type="InterPro" id="IPR011009">
    <property type="entry name" value="Kinase-like_dom_sf"/>
</dbReference>
<dbReference type="PROSITE" id="PS50011">
    <property type="entry name" value="PROTEIN_KINASE_DOM"/>
    <property type="match status" value="1"/>
</dbReference>
<dbReference type="InterPro" id="IPR017441">
    <property type="entry name" value="Protein_kinase_ATP_BS"/>
</dbReference>
<evidence type="ECO:0000256" key="7">
    <source>
        <dbReference type="ARBA" id="ARBA00047899"/>
    </source>
</evidence>
<keyword evidence="10" id="KW-1133">Transmembrane helix</keyword>
<evidence type="ECO:0000256" key="5">
    <source>
        <dbReference type="ARBA" id="ARBA00022777"/>
    </source>
</evidence>
<comment type="caution">
    <text evidence="12">The sequence shown here is derived from an EMBL/GenBank/DDBJ whole genome shotgun (WGS) entry which is preliminary data.</text>
</comment>
<dbReference type="PROSITE" id="PS00107">
    <property type="entry name" value="PROTEIN_KINASE_ATP"/>
    <property type="match status" value="1"/>
</dbReference>
<evidence type="ECO:0000256" key="8">
    <source>
        <dbReference type="ARBA" id="ARBA00048679"/>
    </source>
</evidence>
<dbReference type="SMART" id="SM00220">
    <property type="entry name" value="S_TKc"/>
    <property type="match status" value="1"/>
</dbReference>
<reference evidence="12" key="1">
    <citation type="journal article" date="2020" name="mSystems">
        <title>Genome- and Community-Level Interaction Insights into Carbon Utilization and Element Cycling Functions of Hydrothermarchaeota in Hydrothermal Sediment.</title>
        <authorList>
            <person name="Zhou Z."/>
            <person name="Liu Y."/>
            <person name="Xu W."/>
            <person name="Pan J."/>
            <person name="Luo Z.H."/>
            <person name="Li M."/>
        </authorList>
    </citation>
    <scope>NUCLEOTIDE SEQUENCE [LARGE SCALE GENOMIC DNA]</scope>
    <source>
        <strain evidence="12">SpSt-418</strain>
    </source>
</reference>
<dbReference type="Gene3D" id="1.10.510.10">
    <property type="entry name" value="Transferase(Phosphotransferase) domain 1"/>
    <property type="match status" value="1"/>
</dbReference>
<comment type="catalytic activity">
    <reaction evidence="7">
        <text>L-threonyl-[protein] + ATP = O-phospho-L-threonyl-[protein] + ADP + H(+)</text>
        <dbReference type="Rhea" id="RHEA:46608"/>
        <dbReference type="Rhea" id="RHEA-COMP:11060"/>
        <dbReference type="Rhea" id="RHEA-COMP:11605"/>
        <dbReference type="ChEBI" id="CHEBI:15378"/>
        <dbReference type="ChEBI" id="CHEBI:30013"/>
        <dbReference type="ChEBI" id="CHEBI:30616"/>
        <dbReference type="ChEBI" id="CHEBI:61977"/>
        <dbReference type="ChEBI" id="CHEBI:456216"/>
        <dbReference type="EC" id="2.7.11.1"/>
    </reaction>
</comment>
<dbReference type="CDD" id="cd14014">
    <property type="entry name" value="STKc_PknB_like"/>
    <property type="match status" value="1"/>
</dbReference>
<dbReference type="GO" id="GO:0005524">
    <property type="term" value="F:ATP binding"/>
    <property type="evidence" value="ECO:0007669"/>
    <property type="project" value="UniProtKB-UniRule"/>
</dbReference>
<organism evidence="12">
    <name type="scientific">Oscillatoriales cyanobacterium SpSt-418</name>
    <dbReference type="NCBI Taxonomy" id="2282169"/>
    <lineage>
        <taxon>Bacteria</taxon>
        <taxon>Bacillati</taxon>
        <taxon>Cyanobacteriota</taxon>
        <taxon>Cyanophyceae</taxon>
        <taxon>Oscillatoriophycideae</taxon>
        <taxon>Oscillatoriales</taxon>
    </lineage>
</organism>
<dbReference type="PANTHER" id="PTHR24363">
    <property type="entry name" value="SERINE/THREONINE PROTEIN KINASE"/>
    <property type="match status" value="1"/>
</dbReference>
<dbReference type="EMBL" id="DSRU01000050">
    <property type="protein sequence ID" value="HFM97038.1"/>
    <property type="molecule type" value="Genomic_DNA"/>
</dbReference>
<name>A0A7C3PEF0_9CYAN</name>
<proteinExistence type="predicted"/>
<keyword evidence="2" id="KW-0723">Serine/threonine-protein kinase</keyword>
<dbReference type="InterPro" id="IPR007890">
    <property type="entry name" value="CHASE2"/>
</dbReference>
<feature type="binding site" evidence="9">
    <location>
        <position position="41"/>
    </location>
    <ligand>
        <name>ATP</name>
        <dbReference type="ChEBI" id="CHEBI:30616"/>
    </ligand>
</feature>
<evidence type="ECO:0000259" key="11">
    <source>
        <dbReference type="PROSITE" id="PS50011"/>
    </source>
</evidence>
<keyword evidence="3" id="KW-0808">Transferase</keyword>
<protein>
    <recommendedName>
        <fullName evidence="1">non-specific serine/threonine protein kinase</fullName>
        <ecNumber evidence="1">2.7.11.1</ecNumber>
    </recommendedName>
</protein>
<feature type="transmembrane region" description="Helical" evidence="10">
    <location>
        <begin position="674"/>
        <end position="694"/>
    </location>
</feature>
<evidence type="ECO:0000256" key="3">
    <source>
        <dbReference type="ARBA" id="ARBA00022679"/>
    </source>
</evidence>
<accession>A0A7C3PEF0</accession>
<dbReference type="SMART" id="SM01080">
    <property type="entry name" value="CHASE2"/>
    <property type="match status" value="1"/>
</dbReference>
<dbReference type="InterPro" id="IPR000719">
    <property type="entry name" value="Prot_kinase_dom"/>
</dbReference>
<evidence type="ECO:0000256" key="2">
    <source>
        <dbReference type="ARBA" id="ARBA00022527"/>
    </source>
</evidence>
<dbReference type="PANTHER" id="PTHR24363:SF0">
    <property type="entry name" value="SERINE_THREONINE KINASE LIKE DOMAIN CONTAINING 1"/>
    <property type="match status" value="1"/>
</dbReference>
<evidence type="ECO:0000313" key="12">
    <source>
        <dbReference type="EMBL" id="HFM97038.1"/>
    </source>
</evidence>
<dbReference type="SUPFAM" id="SSF56112">
    <property type="entry name" value="Protein kinase-like (PK-like)"/>
    <property type="match status" value="1"/>
</dbReference>